<dbReference type="RefSeq" id="WP_178051141.1">
    <property type="nucleotide sequence ID" value="NZ_JACOPH010000001.1"/>
</dbReference>
<keyword evidence="1" id="KW-0812">Transmembrane</keyword>
<organism evidence="2 3">
    <name type="scientific">Roseburia zhanii</name>
    <dbReference type="NCBI Taxonomy" id="2763064"/>
    <lineage>
        <taxon>Bacteria</taxon>
        <taxon>Bacillati</taxon>
        <taxon>Bacillota</taxon>
        <taxon>Clostridia</taxon>
        <taxon>Lachnospirales</taxon>
        <taxon>Lachnospiraceae</taxon>
        <taxon>Roseburia</taxon>
    </lineage>
</organism>
<evidence type="ECO:0000313" key="3">
    <source>
        <dbReference type="Proteomes" id="UP000606720"/>
    </source>
</evidence>
<proteinExistence type="predicted"/>
<name>A0A923RRR1_9FIRM</name>
<protein>
    <submittedName>
        <fullName evidence="2">Uncharacterized protein</fullName>
    </submittedName>
</protein>
<keyword evidence="3" id="KW-1185">Reference proteome</keyword>
<dbReference type="EMBL" id="JACOPH010000001">
    <property type="protein sequence ID" value="MBC5712822.1"/>
    <property type="molecule type" value="Genomic_DNA"/>
</dbReference>
<keyword evidence="1" id="KW-0472">Membrane</keyword>
<sequence length="48" mass="5630">MEFIVKFLLIIFIAVVGGLPCLYMAISMPAVLIWKVYRKVKYHISIWD</sequence>
<feature type="transmembrane region" description="Helical" evidence="1">
    <location>
        <begin position="6"/>
        <end position="34"/>
    </location>
</feature>
<evidence type="ECO:0000256" key="1">
    <source>
        <dbReference type="SAM" id="Phobius"/>
    </source>
</evidence>
<comment type="caution">
    <text evidence="2">The sequence shown here is derived from an EMBL/GenBank/DDBJ whole genome shotgun (WGS) entry which is preliminary data.</text>
</comment>
<accession>A0A923RRR1</accession>
<gene>
    <name evidence="2" type="ORF">H8S17_01125</name>
</gene>
<reference evidence="2" key="1">
    <citation type="submission" date="2020-08" db="EMBL/GenBank/DDBJ databases">
        <title>Genome public.</title>
        <authorList>
            <person name="Liu C."/>
            <person name="Sun Q."/>
        </authorList>
    </citation>
    <scope>NUCLEOTIDE SEQUENCE</scope>
    <source>
        <strain evidence="2">BX1005</strain>
    </source>
</reference>
<dbReference type="AlphaFoldDB" id="A0A923RRR1"/>
<keyword evidence="1" id="KW-1133">Transmembrane helix</keyword>
<evidence type="ECO:0000313" key="2">
    <source>
        <dbReference type="EMBL" id="MBC5712822.1"/>
    </source>
</evidence>
<dbReference type="Proteomes" id="UP000606720">
    <property type="component" value="Unassembled WGS sequence"/>
</dbReference>